<evidence type="ECO:0008006" key="3">
    <source>
        <dbReference type="Google" id="ProtNLM"/>
    </source>
</evidence>
<dbReference type="EMBL" id="JBHSIV010000008">
    <property type="protein sequence ID" value="MFC5062554.1"/>
    <property type="molecule type" value="Genomic_DNA"/>
</dbReference>
<dbReference type="Proteomes" id="UP001595947">
    <property type="component" value="Unassembled WGS sequence"/>
</dbReference>
<reference evidence="2" key="1">
    <citation type="journal article" date="2019" name="Int. J. Syst. Evol. Microbiol.">
        <title>The Global Catalogue of Microorganisms (GCM) 10K type strain sequencing project: providing services to taxonomists for standard genome sequencing and annotation.</title>
        <authorList>
            <consortium name="The Broad Institute Genomics Platform"/>
            <consortium name="The Broad Institute Genome Sequencing Center for Infectious Disease"/>
            <person name="Wu L."/>
            <person name="Ma J."/>
        </authorList>
    </citation>
    <scope>NUCLEOTIDE SEQUENCE [LARGE SCALE GENOMIC DNA]</scope>
    <source>
        <strain evidence="2">CGMCC 4.7093</strain>
    </source>
</reference>
<gene>
    <name evidence="1" type="ORF">ACFPBZ_10080</name>
</gene>
<proteinExistence type="predicted"/>
<dbReference type="Gene3D" id="3.50.50.60">
    <property type="entry name" value="FAD/NAD(P)-binding domain"/>
    <property type="match status" value="1"/>
</dbReference>
<organism evidence="1 2">
    <name type="scientific">Actinomycetospora atypica</name>
    <dbReference type="NCBI Taxonomy" id="1290095"/>
    <lineage>
        <taxon>Bacteria</taxon>
        <taxon>Bacillati</taxon>
        <taxon>Actinomycetota</taxon>
        <taxon>Actinomycetes</taxon>
        <taxon>Pseudonocardiales</taxon>
        <taxon>Pseudonocardiaceae</taxon>
        <taxon>Actinomycetospora</taxon>
    </lineage>
</organism>
<protein>
    <recommendedName>
        <fullName evidence="3">Flavoprotein</fullName>
    </recommendedName>
</protein>
<evidence type="ECO:0000313" key="1">
    <source>
        <dbReference type="EMBL" id="MFC5062554.1"/>
    </source>
</evidence>
<comment type="caution">
    <text evidence="1">The sequence shown here is derived from an EMBL/GenBank/DDBJ whole genome shotgun (WGS) entry which is preliminary data.</text>
</comment>
<keyword evidence="2" id="KW-1185">Reference proteome</keyword>
<dbReference type="SUPFAM" id="SSF51905">
    <property type="entry name" value="FAD/NAD(P)-binding domain"/>
    <property type="match status" value="1"/>
</dbReference>
<dbReference type="InterPro" id="IPR036188">
    <property type="entry name" value="FAD/NAD-bd_sf"/>
</dbReference>
<evidence type="ECO:0000313" key="2">
    <source>
        <dbReference type="Proteomes" id="UP001595947"/>
    </source>
</evidence>
<sequence>MRIAVLGAGPVGLDTALAGVAAGAEVRVLEAAPRAGAGVRAWGHVRLFTPWSMDVSDRMRAAVPGLPDSEDECPTGHEFADRVLDPVAEALGPDVLRTGTRVLGVARAGRLRHEAIGDPARADTPFRILLTDAAGHEWSEYADVVVDATGSYGRGNPLGDGGLPAAGEAACDERIVRTLPDVAAGGWDGTTLLVGAGKSAQTAARDLAEVPGARVTWVVRDPDPDWGAVPDDPLPSRQALVTHAREHPGVVRGAVVDRLEPDGAGLVATLRDRQGGTERVRADRVLALTGYQGDPGLTRQVQVHECWATGAPMNLAASLLAAAGDGPADCLAQPAAGIDTLRSPEPDLFVLGMKSYGRSSAFLLRVGYSQVDEVVGSLVPA</sequence>
<dbReference type="RefSeq" id="WP_378035904.1">
    <property type="nucleotide sequence ID" value="NZ_JBHSIV010000008.1"/>
</dbReference>
<accession>A0ABV9YK94</accession>
<name>A0ABV9YK94_9PSEU</name>